<dbReference type="EMBL" id="FNCG01000031">
    <property type="protein sequence ID" value="SDI75039.1"/>
    <property type="molecule type" value="Genomic_DNA"/>
</dbReference>
<feature type="region of interest" description="Disordered" evidence="1">
    <location>
        <begin position="241"/>
        <end position="266"/>
    </location>
</feature>
<evidence type="ECO:0000256" key="1">
    <source>
        <dbReference type="SAM" id="MobiDB-lite"/>
    </source>
</evidence>
<protein>
    <recommendedName>
        <fullName evidence="4">DUF4382 domain-containing protein</fullName>
    </recommendedName>
</protein>
<dbReference type="AlphaFoldDB" id="A0A1G8N436"/>
<dbReference type="PROSITE" id="PS51257">
    <property type="entry name" value="PROKAR_LIPOPROTEIN"/>
    <property type="match status" value="1"/>
</dbReference>
<name>A0A1G8N436_9SPHI</name>
<proteinExistence type="predicted"/>
<gene>
    <name evidence="2" type="ORF">SAMN05192573_13110</name>
</gene>
<reference evidence="3" key="1">
    <citation type="submission" date="2016-10" db="EMBL/GenBank/DDBJ databases">
        <authorList>
            <person name="Varghese N."/>
            <person name="Submissions S."/>
        </authorList>
    </citation>
    <scope>NUCLEOTIDE SEQUENCE [LARGE SCALE GENOMIC DNA]</scope>
    <source>
        <strain evidence="3">Gh-67</strain>
    </source>
</reference>
<evidence type="ECO:0000313" key="3">
    <source>
        <dbReference type="Proteomes" id="UP000199705"/>
    </source>
</evidence>
<dbReference type="STRING" id="551996.SAMN05192573_13110"/>
<sequence>MVHSKTYTAKLAIVALAVATGLLSCKKDNGVGPSSSVAKISFGLKADNASIALASTGGLAVNSTSVNAAASLINWTEGTANVNKFQFEAKKAGIKTEIEVSGSNSINLFAVSPLLFPAKIDTGTYSEIEIRLALAAPINNNIPLQLKGTFTKADGTVIPVELNVNEAMVLKTEVKNVVIDATTDLKTTFTLHLNKIFSGITAADLSSAILTSGVIVISSTSNTMLFNKAKANVVSIGGHEIEGEHHGHNGSDDGGGHESGDDHGGD</sequence>
<organism evidence="2 3">
    <name type="scientific">Mucilaginibacter gossypii</name>
    <dbReference type="NCBI Taxonomy" id="551996"/>
    <lineage>
        <taxon>Bacteria</taxon>
        <taxon>Pseudomonadati</taxon>
        <taxon>Bacteroidota</taxon>
        <taxon>Sphingobacteriia</taxon>
        <taxon>Sphingobacteriales</taxon>
        <taxon>Sphingobacteriaceae</taxon>
        <taxon>Mucilaginibacter</taxon>
    </lineage>
</organism>
<evidence type="ECO:0000313" key="2">
    <source>
        <dbReference type="EMBL" id="SDI75039.1"/>
    </source>
</evidence>
<dbReference type="Proteomes" id="UP000199705">
    <property type="component" value="Unassembled WGS sequence"/>
</dbReference>
<keyword evidence="3" id="KW-1185">Reference proteome</keyword>
<dbReference type="RefSeq" id="WP_091176250.1">
    <property type="nucleotide sequence ID" value="NZ_FNCG01000031.1"/>
</dbReference>
<accession>A0A1G8N436</accession>
<evidence type="ECO:0008006" key="4">
    <source>
        <dbReference type="Google" id="ProtNLM"/>
    </source>
</evidence>